<organism evidence="2 3">
    <name type="scientific">Hortaea werneckii</name>
    <name type="common">Black yeast</name>
    <name type="synonym">Cladosporium werneckii</name>
    <dbReference type="NCBI Taxonomy" id="91943"/>
    <lineage>
        <taxon>Eukaryota</taxon>
        <taxon>Fungi</taxon>
        <taxon>Dikarya</taxon>
        <taxon>Ascomycota</taxon>
        <taxon>Pezizomycotina</taxon>
        <taxon>Dothideomycetes</taxon>
        <taxon>Dothideomycetidae</taxon>
        <taxon>Mycosphaerellales</taxon>
        <taxon>Teratosphaeriaceae</taxon>
        <taxon>Hortaea</taxon>
    </lineage>
</organism>
<dbReference type="OrthoDB" id="3640690at2759"/>
<dbReference type="EMBL" id="QWIL01000231">
    <property type="protein sequence ID" value="RMY21713.1"/>
    <property type="molecule type" value="Genomic_DNA"/>
</dbReference>
<evidence type="ECO:0000256" key="1">
    <source>
        <dbReference type="SAM" id="MobiDB-lite"/>
    </source>
</evidence>
<sequence>MADPETDSDDDYSDDEGEDSSDEIADRRRNFLGRVQSYSKAMHAHTTFQLGSLSRGTLPSYTKTMHAFTLNQLNHHFNEGTTKSASNSPERGPSKPRGTMLLGPGGRTVMLTHKVWSDLSKLGLDEAPRGPSNSPVRRCSPHFRPGVDTGHLRRRSLTDPVPRGYAVGVDMRDFAVA</sequence>
<evidence type="ECO:0000313" key="2">
    <source>
        <dbReference type="EMBL" id="RMY21713.1"/>
    </source>
</evidence>
<accession>A0A3M7A2L0</accession>
<gene>
    <name evidence="2" type="ORF">D0867_03177</name>
</gene>
<feature type="region of interest" description="Disordered" evidence="1">
    <location>
        <begin position="1"/>
        <end position="26"/>
    </location>
</feature>
<proteinExistence type="predicted"/>
<comment type="caution">
    <text evidence="2">The sequence shown here is derived from an EMBL/GenBank/DDBJ whole genome shotgun (WGS) entry which is preliminary data.</text>
</comment>
<feature type="compositionally biased region" description="Polar residues" evidence="1">
    <location>
        <begin position="78"/>
        <end position="89"/>
    </location>
</feature>
<protein>
    <submittedName>
        <fullName evidence="2">Uncharacterized protein</fullName>
    </submittedName>
</protein>
<feature type="region of interest" description="Disordered" evidence="1">
    <location>
        <begin position="78"/>
        <end position="105"/>
    </location>
</feature>
<feature type="compositionally biased region" description="Acidic residues" evidence="1">
    <location>
        <begin position="1"/>
        <end position="23"/>
    </location>
</feature>
<dbReference type="AlphaFoldDB" id="A0A3M7A2L0"/>
<reference evidence="2 3" key="1">
    <citation type="journal article" date="2018" name="BMC Genomics">
        <title>Genomic evidence for intraspecific hybridization in a clonal and extremely halotolerant yeast.</title>
        <authorList>
            <person name="Gostincar C."/>
            <person name="Stajich J.E."/>
            <person name="Zupancic J."/>
            <person name="Zalar P."/>
            <person name="Gunde-Cimerman N."/>
        </authorList>
    </citation>
    <scope>NUCLEOTIDE SEQUENCE [LARGE SCALE GENOMIC DNA]</scope>
    <source>
        <strain evidence="2 3">EXF-6669</strain>
    </source>
</reference>
<feature type="region of interest" description="Disordered" evidence="1">
    <location>
        <begin position="128"/>
        <end position="149"/>
    </location>
</feature>
<dbReference type="Proteomes" id="UP000271337">
    <property type="component" value="Unassembled WGS sequence"/>
</dbReference>
<evidence type="ECO:0000313" key="3">
    <source>
        <dbReference type="Proteomes" id="UP000271337"/>
    </source>
</evidence>
<name>A0A3M7A2L0_HORWE</name>